<reference evidence="1 2" key="1">
    <citation type="submission" date="2018-06" db="EMBL/GenBank/DDBJ databases">
        <authorList>
            <consortium name="Pathogen Informatics"/>
            <person name="Doyle S."/>
        </authorList>
    </citation>
    <scope>NUCLEOTIDE SEQUENCE [LARGE SCALE GENOMIC DNA]</scope>
    <source>
        <strain evidence="1 2">NCTC10571</strain>
    </source>
</reference>
<dbReference type="Proteomes" id="UP000255234">
    <property type="component" value="Unassembled WGS sequence"/>
</dbReference>
<organism evidence="1 2">
    <name type="scientific">Megamonas hypermegale</name>
    <dbReference type="NCBI Taxonomy" id="158847"/>
    <lineage>
        <taxon>Bacteria</taxon>
        <taxon>Bacillati</taxon>
        <taxon>Bacillota</taxon>
        <taxon>Negativicutes</taxon>
        <taxon>Selenomonadales</taxon>
        <taxon>Selenomonadaceae</taxon>
        <taxon>Megamonas</taxon>
    </lineage>
</organism>
<evidence type="ECO:0000313" key="2">
    <source>
        <dbReference type="Proteomes" id="UP000255234"/>
    </source>
</evidence>
<name>A0A378NU91_9FIRM</name>
<sequence length="101" mass="11595">MASDKKAHIQILAVEKFTSSIIGNNNVNIVIDNSSIIDRIINGKYYCMPQRYLIDSQDKVCGDVSSSMQLKMIDEEIIFKIYTNALKILENKNCFQRMTEK</sequence>
<gene>
    <name evidence="1" type="ORF">NCTC10571_02114</name>
</gene>
<evidence type="ECO:0000313" key="1">
    <source>
        <dbReference type="EMBL" id="STY71934.1"/>
    </source>
</evidence>
<proteinExistence type="predicted"/>
<accession>A0A378NU91</accession>
<protein>
    <submittedName>
        <fullName evidence="1">Uncharacterized protein</fullName>
    </submittedName>
</protein>
<dbReference type="EMBL" id="UGPP01000001">
    <property type="protein sequence ID" value="STY71934.1"/>
    <property type="molecule type" value="Genomic_DNA"/>
</dbReference>
<dbReference type="AlphaFoldDB" id="A0A378NU91"/>
<dbReference type="RefSeq" id="WP_258553988.1">
    <property type="nucleotide sequence ID" value="NZ_UGPP01000001.1"/>
</dbReference>